<dbReference type="Pfam" id="PF10824">
    <property type="entry name" value="T7SS_ESX_EspC"/>
    <property type="match status" value="1"/>
</dbReference>
<protein>
    <submittedName>
        <fullName evidence="1">Uncharacterized protein</fullName>
    </submittedName>
</protein>
<evidence type="ECO:0000313" key="2">
    <source>
        <dbReference type="Proteomes" id="UP000586827"/>
    </source>
</evidence>
<dbReference type="GO" id="GO:0009306">
    <property type="term" value="P:protein secretion"/>
    <property type="evidence" value="ECO:0007669"/>
    <property type="project" value="InterPro"/>
</dbReference>
<proteinExistence type="predicted"/>
<dbReference type="Proteomes" id="UP000586827">
    <property type="component" value="Unassembled WGS sequence"/>
</dbReference>
<comment type="caution">
    <text evidence="1">The sequence shown here is derived from an EMBL/GenBank/DDBJ whole genome shotgun (WGS) entry which is preliminary data.</text>
</comment>
<dbReference type="EMBL" id="JABELX010000009">
    <property type="protein sequence ID" value="NNH72965.1"/>
    <property type="molecule type" value="Genomic_DNA"/>
</dbReference>
<accession>A0A849C9J3</accession>
<keyword evidence="2" id="KW-1185">Reference proteome</keyword>
<organism evidence="1 2">
    <name type="scientific">Nocardia uniformis</name>
    <dbReference type="NCBI Taxonomy" id="53432"/>
    <lineage>
        <taxon>Bacteria</taxon>
        <taxon>Bacillati</taxon>
        <taxon>Actinomycetota</taxon>
        <taxon>Actinomycetes</taxon>
        <taxon>Mycobacteriales</taxon>
        <taxon>Nocardiaceae</taxon>
        <taxon>Nocardia</taxon>
    </lineage>
</organism>
<dbReference type="InterPro" id="IPR022536">
    <property type="entry name" value="EspC"/>
</dbReference>
<sequence length="115" mass="12304">MSKGAMMKVSAEELRQAATTFDGLVETINTLPTIESTDGPLGGLTRSALMQGSQTAPELDRIESVRTAAMKTVADRYTQFASLLRVSADTYTTTDTDAAAWFYALGDFNSGEKPA</sequence>
<dbReference type="RefSeq" id="WP_157552678.1">
    <property type="nucleotide sequence ID" value="NZ_JABELX010000009.1"/>
</dbReference>
<reference evidence="1 2" key="1">
    <citation type="submission" date="2020-05" db="EMBL/GenBank/DDBJ databases">
        <title>MicrobeNet Type strains.</title>
        <authorList>
            <person name="Nicholson A.C."/>
        </authorList>
    </citation>
    <scope>NUCLEOTIDE SEQUENCE [LARGE SCALE GENOMIC DNA]</scope>
    <source>
        <strain evidence="1 2">JCM 3224</strain>
    </source>
</reference>
<dbReference type="Gene3D" id="1.10.287.1060">
    <property type="entry name" value="ESAT-6-like"/>
    <property type="match status" value="1"/>
</dbReference>
<evidence type="ECO:0000313" key="1">
    <source>
        <dbReference type="EMBL" id="NNH72965.1"/>
    </source>
</evidence>
<dbReference type="AlphaFoldDB" id="A0A849C9J3"/>
<name>A0A849C9J3_9NOCA</name>
<gene>
    <name evidence="1" type="ORF">HLB23_24415</name>
</gene>